<dbReference type="EMBL" id="WIJP01000008">
    <property type="protein sequence ID" value="MQQ29944.1"/>
    <property type="molecule type" value="Genomic_DNA"/>
</dbReference>
<reference evidence="6 7" key="1">
    <citation type="submission" date="2019-10" db="EMBL/GenBank/DDBJ databases">
        <title>Streptococcus mitis of the oral and urogenital tracts.</title>
        <authorList>
            <person name="Price T."/>
            <person name="Mores C.R."/>
            <person name="Putonti C."/>
            <person name="Wolfe A.J."/>
        </authorList>
    </citation>
    <scope>NUCLEOTIDE SEQUENCE [LARGE SCALE GENOMIC DNA]</scope>
    <source>
        <strain evidence="6 7">SM10</strain>
    </source>
</reference>
<dbReference type="Proteomes" id="UP000438885">
    <property type="component" value="Unassembled WGS sequence"/>
</dbReference>
<dbReference type="GO" id="GO:0005524">
    <property type="term" value="F:ATP binding"/>
    <property type="evidence" value="ECO:0007669"/>
    <property type="project" value="UniProtKB-UniRule"/>
</dbReference>
<dbReference type="Gene3D" id="3.30.470.20">
    <property type="entry name" value="ATP-grasp fold, B domain"/>
    <property type="match status" value="1"/>
</dbReference>
<protein>
    <submittedName>
        <fullName evidence="6">ATP-grasp domain-containing protein</fullName>
    </submittedName>
</protein>
<feature type="domain" description="ATP-grasp" evidence="5">
    <location>
        <begin position="110"/>
        <end position="302"/>
    </location>
</feature>
<evidence type="ECO:0000259" key="5">
    <source>
        <dbReference type="PROSITE" id="PS50975"/>
    </source>
</evidence>
<dbReference type="InterPro" id="IPR052032">
    <property type="entry name" value="ATP-dep_AA_Ligase"/>
</dbReference>
<evidence type="ECO:0000256" key="3">
    <source>
        <dbReference type="ARBA" id="ARBA00022840"/>
    </source>
</evidence>
<accession>A0A6I1TXN0</accession>
<dbReference type="Pfam" id="PF13535">
    <property type="entry name" value="ATP-grasp_4"/>
    <property type="match status" value="1"/>
</dbReference>
<dbReference type="RefSeq" id="WP_075228605.1">
    <property type="nucleotide sequence ID" value="NZ_JASGZY010000003.1"/>
</dbReference>
<dbReference type="GO" id="GO:0046872">
    <property type="term" value="F:metal ion binding"/>
    <property type="evidence" value="ECO:0007669"/>
    <property type="project" value="InterPro"/>
</dbReference>
<dbReference type="SUPFAM" id="SSF56059">
    <property type="entry name" value="Glutathione synthetase ATP-binding domain-like"/>
    <property type="match status" value="1"/>
</dbReference>
<evidence type="ECO:0000313" key="6">
    <source>
        <dbReference type="EMBL" id="MQQ29944.1"/>
    </source>
</evidence>
<comment type="caution">
    <text evidence="6">The sequence shown here is derived from an EMBL/GenBank/DDBJ whole genome shotgun (WGS) entry which is preliminary data.</text>
</comment>
<evidence type="ECO:0000256" key="2">
    <source>
        <dbReference type="ARBA" id="ARBA00022741"/>
    </source>
</evidence>
<evidence type="ECO:0000313" key="7">
    <source>
        <dbReference type="Proteomes" id="UP000438885"/>
    </source>
</evidence>
<proteinExistence type="predicted"/>
<keyword evidence="1" id="KW-0436">Ligase</keyword>
<evidence type="ECO:0000256" key="1">
    <source>
        <dbReference type="ARBA" id="ARBA00022598"/>
    </source>
</evidence>
<sequence length="404" mass="46639">MSVVIIDREGKSKHNYLKWLNDFDQEVYILGYLETINSFSYDKAIGFPEFETNGNVEQFIYELNKIDPVTKILAFEEGSIIRAACIRKNLGIKGQTLEEALLFRDKYLMRKKLSKEGFKIPKFRKVDHFMDVVSFCEQFGYPVILKPRKKWASKGVIKIENKDSLSDVLYNISLDDYLVEEYVSGQLYHVDGFFNGQSIEFSCCSMYVKNCLEAFEEGFGLGSIMLDIDSNEDKLLKNYTAEIFKKFEVDYNTIFHAEIFIDKSGNPILCEIGSRLVGGEYTKNIIKSFSINLDEYLVKRELGIPYNIGNTSSVRLSGKVWIPAQKGYVKSIPILDLDGIIEIQIKQYENVRFAGLQKQMDYLLTVSFFGKNLDELLQKAMDIKNFYSKSIDWSETITDTWFTT</sequence>
<dbReference type="InterPro" id="IPR013815">
    <property type="entry name" value="ATP_grasp_subdomain_1"/>
</dbReference>
<organism evidence="6 7">
    <name type="scientific">Streptococcus mitis</name>
    <dbReference type="NCBI Taxonomy" id="28037"/>
    <lineage>
        <taxon>Bacteria</taxon>
        <taxon>Bacillati</taxon>
        <taxon>Bacillota</taxon>
        <taxon>Bacilli</taxon>
        <taxon>Lactobacillales</taxon>
        <taxon>Streptococcaceae</taxon>
        <taxon>Streptococcus</taxon>
        <taxon>Streptococcus mitis group</taxon>
    </lineage>
</organism>
<name>A0A6I1TXN0_STRMT</name>
<dbReference type="PANTHER" id="PTHR43585:SF2">
    <property type="entry name" value="ATP-GRASP ENZYME FSQD"/>
    <property type="match status" value="1"/>
</dbReference>
<evidence type="ECO:0000256" key="4">
    <source>
        <dbReference type="PROSITE-ProRule" id="PRU00409"/>
    </source>
</evidence>
<dbReference type="AlphaFoldDB" id="A0A6I1TXN0"/>
<keyword evidence="2 4" id="KW-0547">Nucleotide-binding</keyword>
<dbReference type="PROSITE" id="PS50975">
    <property type="entry name" value="ATP_GRASP"/>
    <property type="match status" value="1"/>
</dbReference>
<dbReference type="Gene3D" id="3.30.1490.20">
    <property type="entry name" value="ATP-grasp fold, A domain"/>
    <property type="match status" value="1"/>
</dbReference>
<dbReference type="Gene3D" id="3.40.50.20">
    <property type="match status" value="1"/>
</dbReference>
<dbReference type="InterPro" id="IPR011761">
    <property type="entry name" value="ATP-grasp"/>
</dbReference>
<dbReference type="PANTHER" id="PTHR43585">
    <property type="entry name" value="FUMIPYRROLE BIOSYNTHESIS PROTEIN C"/>
    <property type="match status" value="1"/>
</dbReference>
<keyword evidence="3 4" id="KW-0067">ATP-binding</keyword>
<gene>
    <name evidence="6" type="ORF">GEZ84_06090</name>
</gene>
<dbReference type="GO" id="GO:0016874">
    <property type="term" value="F:ligase activity"/>
    <property type="evidence" value="ECO:0007669"/>
    <property type="project" value="UniProtKB-KW"/>
</dbReference>